<protein>
    <submittedName>
        <fullName evidence="2">Uncharacterized protein</fullName>
    </submittedName>
</protein>
<reference evidence="2" key="1">
    <citation type="submission" date="2021-01" db="EMBL/GenBank/DDBJ databases">
        <authorList>
            <consortium name="Genoscope - CEA"/>
            <person name="William W."/>
        </authorList>
    </citation>
    <scope>NUCLEOTIDE SEQUENCE</scope>
</reference>
<evidence type="ECO:0000313" key="3">
    <source>
        <dbReference type="Proteomes" id="UP000692954"/>
    </source>
</evidence>
<feature type="compositionally biased region" description="Polar residues" evidence="1">
    <location>
        <begin position="44"/>
        <end position="59"/>
    </location>
</feature>
<name>A0A8S1QDQ5_9CILI</name>
<dbReference type="Proteomes" id="UP000692954">
    <property type="component" value="Unassembled WGS sequence"/>
</dbReference>
<gene>
    <name evidence="2" type="ORF">PSON_ATCC_30995.1.T1020107</name>
</gene>
<feature type="region of interest" description="Disordered" evidence="1">
    <location>
        <begin position="44"/>
        <end position="67"/>
    </location>
</feature>
<keyword evidence="3" id="KW-1185">Reference proteome</keyword>
<dbReference type="OrthoDB" id="302859at2759"/>
<comment type="caution">
    <text evidence="2">The sequence shown here is derived from an EMBL/GenBank/DDBJ whole genome shotgun (WGS) entry which is preliminary data.</text>
</comment>
<sequence>MKAIRKVRPSFGSFSEIQINASCTFTPKLTKSQTFIQIKSKCASSGSKNSASTKLNSPYQPHHKSQFSVRTHSDPQDIHFILNECIQIFKEIQQNSLNNQNEVVLLDVRDKMHNIENIIQEILHHQNTKNSNQNKISQLMLQIIEEKKQKQQAIQSGENLIKQQANQIQQLNQRISLYQQ</sequence>
<dbReference type="AlphaFoldDB" id="A0A8S1QDQ5"/>
<accession>A0A8S1QDQ5</accession>
<evidence type="ECO:0000313" key="2">
    <source>
        <dbReference type="EMBL" id="CAD8113091.1"/>
    </source>
</evidence>
<dbReference type="EMBL" id="CAJJDN010000102">
    <property type="protein sequence ID" value="CAD8113091.1"/>
    <property type="molecule type" value="Genomic_DNA"/>
</dbReference>
<organism evidence="2 3">
    <name type="scientific">Paramecium sonneborni</name>
    <dbReference type="NCBI Taxonomy" id="65129"/>
    <lineage>
        <taxon>Eukaryota</taxon>
        <taxon>Sar</taxon>
        <taxon>Alveolata</taxon>
        <taxon>Ciliophora</taxon>
        <taxon>Intramacronucleata</taxon>
        <taxon>Oligohymenophorea</taxon>
        <taxon>Peniculida</taxon>
        <taxon>Parameciidae</taxon>
        <taxon>Paramecium</taxon>
    </lineage>
</organism>
<evidence type="ECO:0000256" key="1">
    <source>
        <dbReference type="SAM" id="MobiDB-lite"/>
    </source>
</evidence>
<proteinExistence type="predicted"/>